<organism evidence="16 17">
    <name type="scientific">Colocasia esculenta</name>
    <name type="common">Wild taro</name>
    <name type="synonym">Arum esculentum</name>
    <dbReference type="NCBI Taxonomy" id="4460"/>
    <lineage>
        <taxon>Eukaryota</taxon>
        <taxon>Viridiplantae</taxon>
        <taxon>Streptophyta</taxon>
        <taxon>Embryophyta</taxon>
        <taxon>Tracheophyta</taxon>
        <taxon>Spermatophyta</taxon>
        <taxon>Magnoliopsida</taxon>
        <taxon>Liliopsida</taxon>
        <taxon>Araceae</taxon>
        <taxon>Aroideae</taxon>
        <taxon>Colocasieae</taxon>
        <taxon>Colocasia</taxon>
    </lineage>
</organism>
<evidence type="ECO:0000256" key="12">
    <source>
        <dbReference type="ARBA" id="ARBA00023242"/>
    </source>
</evidence>
<dbReference type="PANTHER" id="PTHR10625:SF25">
    <property type="entry name" value="HISTONE DEACETYLASE 18-RELATED"/>
    <property type="match status" value="1"/>
</dbReference>
<dbReference type="AlphaFoldDB" id="A0A843VJ06"/>
<dbReference type="Gene3D" id="3.40.800.20">
    <property type="entry name" value="Histone deacetylase domain"/>
    <property type="match status" value="1"/>
</dbReference>
<dbReference type="GO" id="GO:0000118">
    <property type="term" value="C:histone deacetylase complex"/>
    <property type="evidence" value="ECO:0007669"/>
    <property type="project" value="TreeGrafter"/>
</dbReference>
<keyword evidence="8" id="KW-0862">Zinc</keyword>
<keyword evidence="9" id="KW-0156">Chromatin regulator</keyword>
<protein>
    <recommendedName>
        <fullName evidence="4">histone deacetylase</fullName>
        <ecNumber evidence="4">3.5.1.98</ecNumber>
    </recommendedName>
</protein>
<keyword evidence="17" id="KW-1185">Reference proteome</keyword>
<evidence type="ECO:0000256" key="11">
    <source>
        <dbReference type="ARBA" id="ARBA00023163"/>
    </source>
</evidence>
<dbReference type="SUPFAM" id="SSF52768">
    <property type="entry name" value="Arginase/deacetylase"/>
    <property type="match status" value="1"/>
</dbReference>
<dbReference type="InterPro" id="IPR023801">
    <property type="entry name" value="His_deacetylse_dom"/>
</dbReference>
<dbReference type="Pfam" id="PF00850">
    <property type="entry name" value="Hist_deacetyl"/>
    <property type="match status" value="1"/>
</dbReference>
<evidence type="ECO:0000256" key="13">
    <source>
        <dbReference type="ARBA" id="ARBA00049416"/>
    </source>
</evidence>
<evidence type="ECO:0000256" key="9">
    <source>
        <dbReference type="ARBA" id="ARBA00022853"/>
    </source>
</evidence>
<evidence type="ECO:0000313" key="16">
    <source>
        <dbReference type="EMBL" id="MQL98802.1"/>
    </source>
</evidence>
<keyword evidence="6" id="KW-0479">Metal-binding</keyword>
<evidence type="ECO:0000256" key="2">
    <source>
        <dbReference type="ARBA" id="ARBA00004123"/>
    </source>
</evidence>
<dbReference type="PRINTS" id="PR01270">
    <property type="entry name" value="HDASUPER"/>
</dbReference>
<dbReference type="FunFam" id="3.40.800.20:FF:000014">
    <property type="entry name" value="Histone deacetylase 15"/>
    <property type="match status" value="1"/>
</dbReference>
<feature type="domain" description="Histone deacetylase" evidence="15">
    <location>
        <begin position="68"/>
        <end position="368"/>
    </location>
</feature>
<dbReference type="PANTHER" id="PTHR10625">
    <property type="entry name" value="HISTONE DEACETYLASE HDAC1-RELATED"/>
    <property type="match status" value="1"/>
</dbReference>
<evidence type="ECO:0000256" key="3">
    <source>
        <dbReference type="ARBA" id="ARBA00007738"/>
    </source>
</evidence>
<comment type="caution">
    <text evidence="16">The sequence shown here is derived from an EMBL/GenBank/DDBJ whole genome shotgun (WGS) entry which is preliminary data.</text>
</comment>
<dbReference type="InterPro" id="IPR023696">
    <property type="entry name" value="Ureohydrolase_dom_sf"/>
</dbReference>
<dbReference type="GO" id="GO:0040029">
    <property type="term" value="P:epigenetic regulation of gene expression"/>
    <property type="evidence" value="ECO:0007669"/>
    <property type="project" value="TreeGrafter"/>
</dbReference>
<evidence type="ECO:0000256" key="10">
    <source>
        <dbReference type="ARBA" id="ARBA00023015"/>
    </source>
</evidence>
<keyword evidence="12" id="KW-0539">Nucleus</keyword>
<evidence type="ECO:0000256" key="8">
    <source>
        <dbReference type="ARBA" id="ARBA00022833"/>
    </source>
</evidence>
<evidence type="ECO:0000256" key="1">
    <source>
        <dbReference type="ARBA" id="ARBA00001947"/>
    </source>
</evidence>
<evidence type="ECO:0000256" key="7">
    <source>
        <dbReference type="ARBA" id="ARBA00022801"/>
    </source>
</evidence>
<comment type="similarity">
    <text evidence="3">Belongs to the histone deacetylase family. HD type 2 subfamily.</text>
</comment>
<feature type="compositionally biased region" description="Polar residues" evidence="14">
    <location>
        <begin position="1"/>
        <end position="11"/>
    </location>
</feature>
<evidence type="ECO:0000256" key="6">
    <source>
        <dbReference type="ARBA" id="ARBA00022723"/>
    </source>
</evidence>
<keyword evidence="10" id="KW-0805">Transcription regulation</keyword>
<feature type="region of interest" description="Disordered" evidence="14">
    <location>
        <begin position="1"/>
        <end position="31"/>
    </location>
</feature>
<keyword evidence="7" id="KW-0378">Hydrolase</keyword>
<gene>
    <name evidence="16" type="ORF">Taro_031514</name>
</gene>
<dbReference type="EC" id="3.5.1.98" evidence="4"/>
<evidence type="ECO:0000256" key="5">
    <source>
        <dbReference type="ARBA" id="ARBA00022491"/>
    </source>
</evidence>
<evidence type="ECO:0000259" key="15">
    <source>
        <dbReference type="Pfam" id="PF00850"/>
    </source>
</evidence>
<dbReference type="Proteomes" id="UP000652761">
    <property type="component" value="Unassembled WGS sequence"/>
</dbReference>
<comment type="cofactor">
    <cofactor evidence="1">
        <name>Zn(2+)</name>
        <dbReference type="ChEBI" id="CHEBI:29105"/>
    </cofactor>
</comment>
<name>A0A843VJ06_COLES</name>
<dbReference type="InterPro" id="IPR000286">
    <property type="entry name" value="HDACs"/>
</dbReference>
<dbReference type="GO" id="GO:0005737">
    <property type="term" value="C:cytoplasm"/>
    <property type="evidence" value="ECO:0007669"/>
    <property type="project" value="UniProtKB-ARBA"/>
</dbReference>
<dbReference type="GO" id="GO:0141221">
    <property type="term" value="F:histone deacetylase activity, hydrolytic mechanism"/>
    <property type="evidence" value="ECO:0007669"/>
    <property type="project" value="UniProtKB-EC"/>
</dbReference>
<evidence type="ECO:0000256" key="4">
    <source>
        <dbReference type="ARBA" id="ARBA00012111"/>
    </source>
</evidence>
<dbReference type="GO" id="GO:0046872">
    <property type="term" value="F:metal ion binding"/>
    <property type="evidence" value="ECO:0007669"/>
    <property type="project" value="UniProtKB-KW"/>
</dbReference>
<dbReference type="EMBL" id="NMUH01002241">
    <property type="protein sequence ID" value="MQL98802.1"/>
    <property type="molecule type" value="Genomic_DNA"/>
</dbReference>
<accession>A0A843VJ06</accession>
<dbReference type="InterPro" id="IPR037138">
    <property type="entry name" value="His_deacetylse_dom_sf"/>
</dbReference>
<dbReference type="GO" id="GO:0050793">
    <property type="term" value="P:regulation of developmental process"/>
    <property type="evidence" value="ECO:0007669"/>
    <property type="project" value="UniProtKB-ARBA"/>
</dbReference>
<comment type="catalytic activity">
    <reaction evidence="13">
        <text>N(6)-acetyl-L-lysyl-[histone] + H2O = L-lysyl-[histone] + acetate</text>
        <dbReference type="Rhea" id="RHEA:58196"/>
        <dbReference type="Rhea" id="RHEA-COMP:9845"/>
        <dbReference type="Rhea" id="RHEA-COMP:11338"/>
        <dbReference type="ChEBI" id="CHEBI:15377"/>
        <dbReference type="ChEBI" id="CHEBI:29969"/>
        <dbReference type="ChEBI" id="CHEBI:30089"/>
        <dbReference type="ChEBI" id="CHEBI:61930"/>
        <dbReference type="EC" id="3.5.1.98"/>
    </reaction>
    <physiologicalReaction direction="left-to-right" evidence="13">
        <dbReference type="Rhea" id="RHEA:58197"/>
    </physiologicalReaction>
</comment>
<proteinExistence type="inferred from homology"/>
<comment type="subcellular location">
    <subcellularLocation>
        <location evidence="2">Nucleus</location>
    </subcellularLocation>
</comment>
<keyword evidence="11" id="KW-0804">Transcription</keyword>
<sequence>MVSKAFNFQRTPASESSSSPSPPRCPLSSLLSMAAPTPDAVEHRRGPRVGLAYDERMCRHATPDGEDHPENPERIRAIWRELVSVGVTQRCTVLSAKEAEDKYVAAVHTRKHVELIRNVSSKQFDSRRKRIAKRFNSIYLNEASSESAFLAAGAVLELTEKVANGELDSGVAIVRPPGHHAEPDEAMGFCLFNNVAIAANFLLNERTDLGIKKILIVDWDVHHGNGTQKIFWNDPRVLFFSVHRHDFGCFYPAGDDGSHSMTGEGLGAGYNINVPWDHGFCGDADYLAVWDHILIPVASSFKPDIILISGGFDAAIDDPLGGCRITPHGYTVMMKKLMISVQGKIMMALEGGYNLNSLSKSVLACVQVLLEEDPITNSVKEQPYKSTWHVILKVRRELSEFWPVLAADLPERMLIGKGKPPTIERSFENGLALLGELHSLGGRLLRPREPGASPLVSSVGGGTISGASAWLGVGKGHR</sequence>
<evidence type="ECO:0000313" key="17">
    <source>
        <dbReference type="Proteomes" id="UP000652761"/>
    </source>
</evidence>
<evidence type="ECO:0000256" key="14">
    <source>
        <dbReference type="SAM" id="MobiDB-lite"/>
    </source>
</evidence>
<keyword evidence="5" id="KW-0678">Repressor</keyword>
<reference evidence="16" key="1">
    <citation type="submission" date="2017-07" db="EMBL/GenBank/DDBJ databases">
        <title>Taro Niue Genome Assembly and Annotation.</title>
        <authorList>
            <person name="Atibalentja N."/>
            <person name="Keating K."/>
            <person name="Fields C.J."/>
        </authorList>
    </citation>
    <scope>NUCLEOTIDE SEQUENCE</scope>
    <source>
        <strain evidence="16">Niue_2</strain>
        <tissue evidence="16">Leaf</tissue>
    </source>
</reference>
<dbReference type="OrthoDB" id="424012at2759"/>